<organism evidence="2">
    <name type="scientific">marine sediment metagenome</name>
    <dbReference type="NCBI Taxonomy" id="412755"/>
    <lineage>
        <taxon>unclassified sequences</taxon>
        <taxon>metagenomes</taxon>
        <taxon>ecological metagenomes</taxon>
    </lineage>
</organism>
<accession>X1G8P1</accession>
<feature type="non-terminal residue" evidence="2">
    <location>
        <position position="197"/>
    </location>
</feature>
<dbReference type="SUPFAM" id="SSF111331">
    <property type="entry name" value="NAD kinase/diacylglycerol kinase-like"/>
    <property type="match status" value="1"/>
</dbReference>
<dbReference type="AlphaFoldDB" id="X1G8P1"/>
<dbReference type="GO" id="GO:0016301">
    <property type="term" value="F:kinase activity"/>
    <property type="evidence" value="ECO:0007669"/>
    <property type="project" value="InterPro"/>
</dbReference>
<feature type="non-terminal residue" evidence="2">
    <location>
        <position position="1"/>
    </location>
</feature>
<evidence type="ECO:0000313" key="2">
    <source>
        <dbReference type="EMBL" id="GAH37934.1"/>
    </source>
</evidence>
<proteinExistence type="predicted"/>
<dbReference type="InterPro" id="IPR016064">
    <property type="entry name" value="NAD/diacylglycerol_kinase_sf"/>
</dbReference>
<sequence>GLNSPFNRIGKFQTEEILSPDEIVFQVSKALKNGEDMFIAAGGDGTVNLLLNTIMKLSDNPHLTIGAVGLGSSNDFHKPFRPEASINGVPVRIDFKNAFPCDVIRIDYQDIQGHLKTRFCLLNASIGITAEGNAIFNSHLIFLRMLQKISTKVAITAAALKAVFSYHNISCQLTVNNGEEQEFFVTNLGIIKNPHFT</sequence>
<protein>
    <recommendedName>
        <fullName evidence="1">DAGKc domain-containing protein</fullName>
    </recommendedName>
</protein>
<feature type="domain" description="DAGKc" evidence="1">
    <location>
        <begin position="12"/>
        <end position="85"/>
    </location>
</feature>
<dbReference type="EMBL" id="BARU01013532">
    <property type="protein sequence ID" value="GAH37934.1"/>
    <property type="molecule type" value="Genomic_DNA"/>
</dbReference>
<gene>
    <name evidence="2" type="ORF">S03H2_24382</name>
</gene>
<reference evidence="2" key="1">
    <citation type="journal article" date="2014" name="Front. Microbiol.">
        <title>High frequency of phylogenetically diverse reductive dehalogenase-homologous genes in deep subseafloor sedimentary metagenomes.</title>
        <authorList>
            <person name="Kawai M."/>
            <person name="Futagami T."/>
            <person name="Toyoda A."/>
            <person name="Takaki Y."/>
            <person name="Nishi S."/>
            <person name="Hori S."/>
            <person name="Arai W."/>
            <person name="Tsubouchi T."/>
            <person name="Morono Y."/>
            <person name="Uchiyama I."/>
            <person name="Ito T."/>
            <person name="Fujiyama A."/>
            <person name="Inagaki F."/>
            <person name="Takami H."/>
        </authorList>
    </citation>
    <scope>NUCLEOTIDE SEQUENCE</scope>
    <source>
        <strain evidence="2">Expedition CK06-06</strain>
    </source>
</reference>
<dbReference type="InterPro" id="IPR001206">
    <property type="entry name" value="Diacylglycerol_kinase_cat_dom"/>
</dbReference>
<dbReference type="Pfam" id="PF00781">
    <property type="entry name" value="DAGK_cat"/>
    <property type="match status" value="1"/>
</dbReference>
<evidence type="ECO:0000259" key="1">
    <source>
        <dbReference type="Pfam" id="PF00781"/>
    </source>
</evidence>
<comment type="caution">
    <text evidence="2">The sequence shown here is derived from an EMBL/GenBank/DDBJ whole genome shotgun (WGS) entry which is preliminary data.</text>
</comment>
<dbReference type="InterPro" id="IPR017438">
    <property type="entry name" value="ATP-NAD_kinase_N"/>
</dbReference>
<name>X1G8P1_9ZZZZ</name>
<dbReference type="Gene3D" id="3.40.50.10330">
    <property type="entry name" value="Probable inorganic polyphosphate/atp-NAD kinase, domain 1"/>
    <property type="match status" value="1"/>
</dbReference>